<proteinExistence type="inferred from homology"/>
<accession>A0A2S4HL50</accession>
<protein>
    <submittedName>
        <fullName evidence="3">Enoyl-CoA hydratase</fullName>
    </submittedName>
</protein>
<evidence type="ECO:0000313" key="3">
    <source>
        <dbReference type="EMBL" id="POP54745.1"/>
    </source>
</evidence>
<dbReference type="InterPro" id="IPR014748">
    <property type="entry name" value="Enoyl-CoA_hydra_C"/>
</dbReference>
<dbReference type="InterPro" id="IPR029045">
    <property type="entry name" value="ClpP/crotonase-like_dom_sf"/>
</dbReference>
<dbReference type="RefSeq" id="WP_103682547.1">
    <property type="nucleotide sequence ID" value="NZ_PQGG01000002.1"/>
</dbReference>
<dbReference type="InterPro" id="IPR018376">
    <property type="entry name" value="Enoyl-CoA_hyd/isom_CS"/>
</dbReference>
<dbReference type="Pfam" id="PF00378">
    <property type="entry name" value="ECH_1"/>
    <property type="match status" value="1"/>
</dbReference>
<evidence type="ECO:0000256" key="1">
    <source>
        <dbReference type="ARBA" id="ARBA00005254"/>
    </source>
</evidence>
<sequence>MSDEFAPALLTINGAIAEVRLNRPKALNAINVEMAIALRDIFAELAQNTEVRAVILRGEGRVFMAGGDLNYFREASDKHAAAVALIEPIHEAVSLMASLPQIVIACLHGAVAGAGMSLAMAADLAVAEQGTVFNMAYAKVGNSPDCSGSWSLPRLVGVRRALEIALLSDDLSAEQASDLGLINRLADKQEHDVEARKLAERIVASSPAAMTNIKKLMRQSHDNNLSQQLNAEAEAFATTAAGENFSEALEAFFERRKPVFRGL</sequence>
<dbReference type="Gene3D" id="3.90.226.10">
    <property type="entry name" value="2-enoyl-CoA Hydratase, Chain A, domain 1"/>
    <property type="match status" value="1"/>
</dbReference>
<dbReference type="PANTHER" id="PTHR43459:SF1">
    <property type="entry name" value="EG:BACN32G11.4 PROTEIN"/>
    <property type="match status" value="1"/>
</dbReference>
<dbReference type="PROSITE" id="PS00166">
    <property type="entry name" value="ENOYL_COA_HYDRATASE"/>
    <property type="match status" value="1"/>
</dbReference>
<evidence type="ECO:0000256" key="2">
    <source>
        <dbReference type="RuleBase" id="RU003707"/>
    </source>
</evidence>
<dbReference type="AlphaFoldDB" id="A0A2S4HL50"/>
<dbReference type="InterPro" id="IPR001753">
    <property type="entry name" value="Enoyl-CoA_hydra/iso"/>
</dbReference>
<dbReference type="CDD" id="cd06558">
    <property type="entry name" value="crotonase-like"/>
    <property type="match status" value="1"/>
</dbReference>
<reference evidence="3" key="1">
    <citation type="submission" date="2018-01" db="EMBL/GenBank/DDBJ databases">
        <authorList>
            <person name="Yu X.-D."/>
        </authorList>
    </citation>
    <scope>NUCLEOTIDE SEQUENCE</scope>
    <source>
        <strain evidence="3">ZX-21</strain>
    </source>
</reference>
<dbReference type="EMBL" id="PQGG01000002">
    <property type="protein sequence ID" value="POP54745.1"/>
    <property type="molecule type" value="Genomic_DNA"/>
</dbReference>
<dbReference type="OrthoDB" id="9807606at2"/>
<dbReference type="PANTHER" id="PTHR43459">
    <property type="entry name" value="ENOYL-COA HYDRATASE"/>
    <property type="match status" value="1"/>
</dbReference>
<name>A0A2S4HL50_9GAMM</name>
<organism evidence="3 4">
    <name type="scientific">Zhongshania marina</name>
    <dbReference type="NCBI Taxonomy" id="2304603"/>
    <lineage>
        <taxon>Bacteria</taxon>
        <taxon>Pseudomonadati</taxon>
        <taxon>Pseudomonadota</taxon>
        <taxon>Gammaproteobacteria</taxon>
        <taxon>Cellvibrionales</taxon>
        <taxon>Spongiibacteraceae</taxon>
        <taxon>Zhongshania</taxon>
    </lineage>
</organism>
<dbReference type="SUPFAM" id="SSF52096">
    <property type="entry name" value="ClpP/crotonase"/>
    <property type="match status" value="1"/>
</dbReference>
<gene>
    <name evidence="3" type="ORF">C0068_00570</name>
</gene>
<comment type="caution">
    <text evidence="3">The sequence shown here is derived from an EMBL/GenBank/DDBJ whole genome shotgun (WGS) entry which is preliminary data.</text>
</comment>
<dbReference type="GO" id="GO:0003824">
    <property type="term" value="F:catalytic activity"/>
    <property type="evidence" value="ECO:0007669"/>
    <property type="project" value="InterPro"/>
</dbReference>
<dbReference type="Gene3D" id="1.10.12.10">
    <property type="entry name" value="Lyase 2-enoyl-coa Hydratase, Chain A, domain 2"/>
    <property type="match status" value="1"/>
</dbReference>
<dbReference type="Proteomes" id="UP000237222">
    <property type="component" value="Unassembled WGS sequence"/>
</dbReference>
<evidence type="ECO:0000313" key="4">
    <source>
        <dbReference type="Proteomes" id="UP000237222"/>
    </source>
</evidence>
<comment type="similarity">
    <text evidence="1 2">Belongs to the enoyl-CoA hydratase/isomerase family.</text>
</comment>